<name>A0AAV3Z025_9GAST</name>
<reference evidence="5 6" key="1">
    <citation type="journal article" date="2021" name="Elife">
        <title>Chloroplast acquisition without the gene transfer in kleptoplastic sea slugs, Plakobranchus ocellatus.</title>
        <authorList>
            <person name="Maeda T."/>
            <person name="Takahashi S."/>
            <person name="Yoshida T."/>
            <person name="Shimamura S."/>
            <person name="Takaki Y."/>
            <person name="Nagai Y."/>
            <person name="Toyoda A."/>
            <person name="Suzuki Y."/>
            <person name="Arimoto A."/>
            <person name="Ishii H."/>
            <person name="Satoh N."/>
            <person name="Nishiyama T."/>
            <person name="Hasebe M."/>
            <person name="Maruyama T."/>
            <person name="Minagawa J."/>
            <person name="Obokata J."/>
            <person name="Shigenobu S."/>
        </authorList>
    </citation>
    <scope>NUCLEOTIDE SEQUENCE [LARGE SCALE GENOMIC DNA]</scope>
</reference>
<evidence type="ECO:0000256" key="1">
    <source>
        <dbReference type="SAM" id="MobiDB-lite"/>
    </source>
</evidence>
<dbReference type="EMBL" id="BLXT01001839">
    <property type="protein sequence ID" value="GFN88112.1"/>
    <property type="molecule type" value="Genomic_DNA"/>
</dbReference>
<dbReference type="SUPFAM" id="SSF48726">
    <property type="entry name" value="Immunoglobulin"/>
    <property type="match status" value="1"/>
</dbReference>
<evidence type="ECO:0000313" key="5">
    <source>
        <dbReference type="EMBL" id="GFN88112.1"/>
    </source>
</evidence>
<feature type="transmembrane region" description="Helical" evidence="2">
    <location>
        <begin position="140"/>
        <end position="165"/>
    </location>
</feature>
<keyword evidence="6" id="KW-1185">Reference proteome</keyword>
<evidence type="ECO:0000256" key="3">
    <source>
        <dbReference type="SAM" id="SignalP"/>
    </source>
</evidence>
<dbReference type="InterPro" id="IPR036179">
    <property type="entry name" value="Ig-like_dom_sf"/>
</dbReference>
<sequence length="246" mass="28158">MGGRRDLCFVLFSLVQILAGITRAEEDFQQWSVQTYVDEKYTFFCNDTLSPVFINPDDKLTWRRHGHDSHIVNDDHFELSTVTGVPNMGLTIKKITEEMEGIYFCEIHSVSGDFVARVVKGMNIGGHKYHDGIDKYRRKIITGVISGAAVMVLVMGVCAVNHFRFQTEEERHEKRMAKEERVQRRRELQNGGHDNLGMDMMSSDNGGAKDGLERRDDFTNGVQNESLFNRAVSRILVKSQRAYTKF</sequence>
<keyword evidence="2" id="KW-1133">Transmembrane helix</keyword>
<feature type="signal peptide" evidence="3">
    <location>
        <begin position="1"/>
        <end position="24"/>
    </location>
</feature>
<accession>A0AAV3Z025</accession>
<dbReference type="InterPro" id="IPR013783">
    <property type="entry name" value="Ig-like_fold"/>
</dbReference>
<gene>
    <name evidence="5" type="ORF">PoB_001461800</name>
</gene>
<dbReference type="InterPro" id="IPR007110">
    <property type="entry name" value="Ig-like_dom"/>
</dbReference>
<feature type="compositionally biased region" description="Basic and acidic residues" evidence="1">
    <location>
        <begin position="174"/>
        <end position="188"/>
    </location>
</feature>
<keyword evidence="3" id="KW-0732">Signal</keyword>
<evidence type="ECO:0000259" key="4">
    <source>
        <dbReference type="PROSITE" id="PS50835"/>
    </source>
</evidence>
<dbReference type="AlphaFoldDB" id="A0AAV3Z025"/>
<feature type="domain" description="Ig-like" evidence="4">
    <location>
        <begin position="39"/>
        <end position="107"/>
    </location>
</feature>
<feature type="region of interest" description="Disordered" evidence="1">
    <location>
        <begin position="174"/>
        <end position="213"/>
    </location>
</feature>
<evidence type="ECO:0000313" key="6">
    <source>
        <dbReference type="Proteomes" id="UP000735302"/>
    </source>
</evidence>
<evidence type="ECO:0000256" key="2">
    <source>
        <dbReference type="SAM" id="Phobius"/>
    </source>
</evidence>
<proteinExistence type="predicted"/>
<organism evidence="5 6">
    <name type="scientific">Plakobranchus ocellatus</name>
    <dbReference type="NCBI Taxonomy" id="259542"/>
    <lineage>
        <taxon>Eukaryota</taxon>
        <taxon>Metazoa</taxon>
        <taxon>Spiralia</taxon>
        <taxon>Lophotrochozoa</taxon>
        <taxon>Mollusca</taxon>
        <taxon>Gastropoda</taxon>
        <taxon>Heterobranchia</taxon>
        <taxon>Euthyneura</taxon>
        <taxon>Panpulmonata</taxon>
        <taxon>Sacoglossa</taxon>
        <taxon>Placobranchoidea</taxon>
        <taxon>Plakobranchidae</taxon>
        <taxon>Plakobranchus</taxon>
    </lineage>
</organism>
<keyword evidence="2" id="KW-0472">Membrane</keyword>
<comment type="caution">
    <text evidence="5">The sequence shown here is derived from an EMBL/GenBank/DDBJ whole genome shotgun (WGS) entry which is preliminary data.</text>
</comment>
<dbReference type="CDD" id="cd00096">
    <property type="entry name" value="Ig"/>
    <property type="match status" value="1"/>
</dbReference>
<dbReference type="PROSITE" id="PS50835">
    <property type="entry name" value="IG_LIKE"/>
    <property type="match status" value="1"/>
</dbReference>
<dbReference type="Proteomes" id="UP000735302">
    <property type="component" value="Unassembled WGS sequence"/>
</dbReference>
<protein>
    <recommendedName>
        <fullName evidence="4">Ig-like domain-containing protein</fullName>
    </recommendedName>
</protein>
<dbReference type="Gene3D" id="2.60.40.10">
    <property type="entry name" value="Immunoglobulins"/>
    <property type="match status" value="1"/>
</dbReference>
<feature type="chain" id="PRO_5043685670" description="Ig-like domain-containing protein" evidence="3">
    <location>
        <begin position="25"/>
        <end position="246"/>
    </location>
</feature>
<keyword evidence="2" id="KW-0812">Transmembrane</keyword>